<dbReference type="KEGG" id="erz:ER308_06900"/>
<dbReference type="InterPro" id="IPR029032">
    <property type="entry name" value="AhpD-like"/>
</dbReference>
<accession>A0A411YDL3</accession>
<dbReference type="AlphaFoldDB" id="A0A411YDL3"/>
<gene>
    <name evidence="2" type="ORF">ER308_06900</name>
</gene>
<evidence type="ECO:0000313" key="3">
    <source>
        <dbReference type="Proteomes" id="UP000291469"/>
    </source>
</evidence>
<dbReference type="EMBL" id="CP036402">
    <property type="protein sequence ID" value="QBI19295.1"/>
    <property type="molecule type" value="Genomic_DNA"/>
</dbReference>
<dbReference type="Gene3D" id="1.20.1290.10">
    <property type="entry name" value="AhpD-like"/>
    <property type="match status" value="1"/>
</dbReference>
<feature type="domain" description="Carboxymuconolactone decarboxylase-like" evidence="1">
    <location>
        <begin position="44"/>
        <end position="125"/>
    </location>
</feature>
<dbReference type="SUPFAM" id="SSF69118">
    <property type="entry name" value="AhpD-like"/>
    <property type="match status" value="1"/>
</dbReference>
<dbReference type="InterPro" id="IPR003779">
    <property type="entry name" value="CMD-like"/>
</dbReference>
<evidence type="ECO:0000259" key="1">
    <source>
        <dbReference type="Pfam" id="PF02627"/>
    </source>
</evidence>
<dbReference type="Pfam" id="PF02627">
    <property type="entry name" value="CMD"/>
    <property type="match status" value="1"/>
</dbReference>
<name>A0A411YDL3_9ACTN</name>
<keyword evidence="3" id="KW-1185">Reference proteome</keyword>
<protein>
    <submittedName>
        <fullName evidence="2">Carboxymuconolactone decarboxylase family protein</fullName>
    </submittedName>
</protein>
<reference evidence="2 3" key="1">
    <citation type="submission" date="2019-01" db="EMBL/GenBank/DDBJ databases">
        <title>Egibacter rhizosphaerae EGI 80759T.</title>
        <authorList>
            <person name="Chen D.-D."/>
            <person name="Tian Y."/>
            <person name="Jiao J.-Y."/>
            <person name="Zhang X.-T."/>
            <person name="Zhang Y.-G."/>
            <person name="Zhang Y."/>
            <person name="Xiao M."/>
            <person name="Shu W.-S."/>
            <person name="Li W.-J."/>
        </authorList>
    </citation>
    <scope>NUCLEOTIDE SEQUENCE [LARGE SCALE GENOMIC DNA]</scope>
    <source>
        <strain evidence="2 3">EGI 80759</strain>
    </source>
</reference>
<sequence>MTSATRVPPAEVTGPFGAMLKRSSRRRFGEVPEALGVMWHSKAVLKAFFGLMGKARKWDTCDPQLKSFAHMATVSIVGCSLCLDLGYFEAYNENLDLKKAREVPRWRESDLFTPLEREVMAYAEAMSQTPPTVDDELSARLREQLGDTALVELTAFIGAANLAARTNVALGLTSQGLAASCGLPPLVDPSGIASAS</sequence>
<organism evidence="2 3">
    <name type="scientific">Egibacter rhizosphaerae</name>
    <dbReference type="NCBI Taxonomy" id="1670831"/>
    <lineage>
        <taxon>Bacteria</taxon>
        <taxon>Bacillati</taxon>
        <taxon>Actinomycetota</taxon>
        <taxon>Nitriliruptoria</taxon>
        <taxon>Egibacterales</taxon>
        <taxon>Egibacteraceae</taxon>
        <taxon>Egibacter</taxon>
    </lineage>
</organism>
<dbReference type="Proteomes" id="UP000291469">
    <property type="component" value="Chromosome"/>
</dbReference>
<evidence type="ECO:0000313" key="2">
    <source>
        <dbReference type="EMBL" id="QBI19295.1"/>
    </source>
</evidence>
<dbReference type="PANTHER" id="PTHR34846">
    <property type="entry name" value="4-CARBOXYMUCONOLACTONE DECARBOXYLASE FAMILY PROTEIN (AFU_ORTHOLOGUE AFUA_6G11590)"/>
    <property type="match status" value="1"/>
</dbReference>
<proteinExistence type="predicted"/>
<dbReference type="OrthoDB" id="331146at2"/>
<dbReference type="RefSeq" id="WP_131154292.1">
    <property type="nucleotide sequence ID" value="NZ_CP036402.1"/>
</dbReference>
<dbReference type="PANTHER" id="PTHR34846:SF10">
    <property type="entry name" value="CYTOPLASMIC PROTEIN"/>
    <property type="match status" value="1"/>
</dbReference>
<dbReference type="GO" id="GO:0051920">
    <property type="term" value="F:peroxiredoxin activity"/>
    <property type="evidence" value="ECO:0007669"/>
    <property type="project" value="InterPro"/>
</dbReference>